<protein>
    <submittedName>
        <fullName evidence="2">GNAT family N-acetyltransferase</fullName>
    </submittedName>
</protein>
<accession>A0ABX7G0F2</accession>
<dbReference type="InterPro" id="IPR000182">
    <property type="entry name" value="GNAT_dom"/>
</dbReference>
<dbReference type="InterPro" id="IPR016181">
    <property type="entry name" value="Acyl_CoA_acyltransferase"/>
</dbReference>
<proteinExistence type="predicted"/>
<dbReference type="Proteomes" id="UP000596252">
    <property type="component" value="Chromosome"/>
</dbReference>
<organism evidence="2 3">
    <name type="scientific">Shewanella litorisediminis</name>
    <dbReference type="NCBI Taxonomy" id="1173586"/>
    <lineage>
        <taxon>Bacteria</taxon>
        <taxon>Pseudomonadati</taxon>
        <taxon>Pseudomonadota</taxon>
        <taxon>Gammaproteobacteria</taxon>
        <taxon>Alteromonadales</taxon>
        <taxon>Shewanellaceae</taxon>
        <taxon>Shewanella</taxon>
    </lineage>
</organism>
<dbReference type="Gene3D" id="3.40.630.30">
    <property type="match status" value="1"/>
</dbReference>
<evidence type="ECO:0000259" key="1">
    <source>
        <dbReference type="PROSITE" id="PS51186"/>
    </source>
</evidence>
<sequence>MIKLAKSNVTEVDVFVTMESARETAICVLPCSRKQHLAEMAKEDVCYLTIYHQEQIVGFVILAIEGSSVKFRRIVVHPKGLGTGQQAMQAIEGDCLRHLGADRIWLDELTENKRGIHICRKQGYRQCYVLEHTEPCCCLKRSYNRCL</sequence>
<evidence type="ECO:0000313" key="3">
    <source>
        <dbReference type="Proteomes" id="UP000596252"/>
    </source>
</evidence>
<feature type="domain" description="N-acetyltransferase" evidence="1">
    <location>
        <begin position="7"/>
        <end position="144"/>
    </location>
</feature>
<dbReference type="Pfam" id="PF00583">
    <property type="entry name" value="Acetyltransf_1"/>
    <property type="match status" value="1"/>
</dbReference>
<dbReference type="SUPFAM" id="SSF55729">
    <property type="entry name" value="Acyl-CoA N-acyltransferases (Nat)"/>
    <property type="match status" value="1"/>
</dbReference>
<dbReference type="EMBL" id="CP069213">
    <property type="protein sequence ID" value="QRH00713.1"/>
    <property type="molecule type" value="Genomic_DNA"/>
</dbReference>
<evidence type="ECO:0000313" key="2">
    <source>
        <dbReference type="EMBL" id="QRH00713.1"/>
    </source>
</evidence>
<dbReference type="CDD" id="cd04301">
    <property type="entry name" value="NAT_SF"/>
    <property type="match status" value="1"/>
</dbReference>
<keyword evidence="3" id="KW-1185">Reference proteome</keyword>
<dbReference type="RefSeq" id="WP_203324424.1">
    <property type="nucleotide sequence ID" value="NZ_CP069213.1"/>
</dbReference>
<dbReference type="PROSITE" id="PS51186">
    <property type="entry name" value="GNAT"/>
    <property type="match status" value="1"/>
</dbReference>
<gene>
    <name evidence="2" type="ORF">JQC75_12585</name>
</gene>
<name>A0ABX7G0F2_9GAMM</name>
<reference evidence="2 3" key="1">
    <citation type="journal article" date="2012" name="Antonie Van Leeuwenhoek">
        <title>Shewanella litorisediminis sp. nov., a gammaproteobacterium isolated from a tidal flat sediment.</title>
        <authorList>
            <person name="Lee M.H."/>
            <person name="Yoon J.H."/>
        </authorList>
    </citation>
    <scope>NUCLEOTIDE SEQUENCE [LARGE SCALE GENOMIC DNA]</scope>
    <source>
        <strain evidence="2 3">SMK1-12</strain>
    </source>
</reference>